<evidence type="ECO:0000313" key="1">
    <source>
        <dbReference type="EMBL" id="GBP37262.1"/>
    </source>
</evidence>
<name>A0A4C1VG10_EUMVA</name>
<dbReference type="EMBL" id="BGZK01000331">
    <property type="protein sequence ID" value="GBP37262.1"/>
    <property type="molecule type" value="Genomic_DNA"/>
</dbReference>
<accession>A0A4C1VG10</accession>
<proteinExistence type="predicted"/>
<evidence type="ECO:0000313" key="2">
    <source>
        <dbReference type="Proteomes" id="UP000299102"/>
    </source>
</evidence>
<protein>
    <submittedName>
        <fullName evidence="1">Uncharacterized protein</fullName>
    </submittedName>
</protein>
<comment type="caution">
    <text evidence="1">The sequence shown here is derived from an EMBL/GenBank/DDBJ whole genome shotgun (WGS) entry which is preliminary data.</text>
</comment>
<reference evidence="1 2" key="1">
    <citation type="journal article" date="2019" name="Commun. Biol.">
        <title>The bagworm genome reveals a unique fibroin gene that provides high tensile strength.</title>
        <authorList>
            <person name="Kono N."/>
            <person name="Nakamura H."/>
            <person name="Ohtoshi R."/>
            <person name="Tomita M."/>
            <person name="Numata K."/>
            <person name="Arakawa K."/>
        </authorList>
    </citation>
    <scope>NUCLEOTIDE SEQUENCE [LARGE SCALE GENOMIC DNA]</scope>
</reference>
<dbReference type="Proteomes" id="UP000299102">
    <property type="component" value="Unassembled WGS sequence"/>
</dbReference>
<dbReference type="OrthoDB" id="10022108at2759"/>
<organism evidence="1 2">
    <name type="scientific">Eumeta variegata</name>
    <name type="common">Bagworm moth</name>
    <name type="synonym">Eumeta japonica</name>
    <dbReference type="NCBI Taxonomy" id="151549"/>
    <lineage>
        <taxon>Eukaryota</taxon>
        <taxon>Metazoa</taxon>
        <taxon>Ecdysozoa</taxon>
        <taxon>Arthropoda</taxon>
        <taxon>Hexapoda</taxon>
        <taxon>Insecta</taxon>
        <taxon>Pterygota</taxon>
        <taxon>Neoptera</taxon>
        <taxon>Endopterygota</taxon>
        <taxon>Lepidoptera</taxon>
        <taxon>Glossata</taxon>
        <taxon>Ditrysia</taxon>
        <taxon>Tineoidea</taxon>
        <taxon>Psychidae</taxon>
        <taxon>Oiketicinae</taxon>
        <taxon>Eumeta</taxon>
    </lineage>
</organism>
<sequence>MRARIDLECHPVLEVMTGFTIVSLRPVMYMWGSNSARSGISLPLVQSPRCLSYGHSKRFCKEASEKCAHCRWTTLPLFPERVRPPKWINCIRAYRRGTAREMFSWECSFRHKWDERTRYLGPRWLIVSHTDHLDYQNRTQMAGRSSTEKYTGHVSLHLVQSNLQ</sequence>
<dbReference type="AlphaFoldDB" id="A0A4C1VG10"/>
<keyword evidence="2" id="KW-1185">Reference proteome</keyword>
<gene>
    <name evidence="1" type="ORF">EVAR_35695_1</name>
</gene>